<dbReference type="AlphaFoldDB" id="A0A7W6JSQ4"/>
<dbReference type="EMBL" id="JACIEH010000002">
    <property type="protein sequence ID" value="MBB4098863.1"/>
    <property type="molecule type" value="Genomic_DNA"/>
</dbReference>
<accession>A0A7W6JSQ4</accession>
<dbReference type="RefSeq" id="WP_183997978.1">
    <property type="nucleotide sequence ID" value="NZ_JACIEH010000002.1"/>
</dbReference>
<name>A0A7W6JSQ4_9SPHN</name>
<evidence type="ECO:0000313" key="2">
    <source>
        <dbReference type="Proteomes" id="UP000557392"/>
    </source>
</evidence>
<reference evidence="1 2" key="1">
    <citation type="submission" date="2020-08" db="EMBL/GenBank/DDBJ databases">
        <title>Genomic Encyclopedia of Type Strains, Phase IV (KMG-IV): sequencing the most valuable type-strain genomes for metagenomic binning, comparative biology and taxonomic classification.</title>
        <authorList>
            <person name="Goeker M."/>
        </authorList>
    </citation>
    <scope>NUCLEOTIDE SEQUENCE [LARGE SCALE GENOMIC DNA]</scope>
    <source>
        <strain evidence="1 2">DSM 101806</strain>
    </source>
</reference>
<comment type="caution">
    <text evidence="1">The sequence shown here is derived from an EMBL/GenBank/DDBJ whole genome shotgun (WGS) entry which is preliminary data.</text>
</comment>
<dbReference type="Proteomes" id="UP000557392">
    <property type="component" value="Unassembled WGS sequence"/>
</dbReference>
<proteinExistence type="predicted"/>
<protein>
    <submittedName>
        <fullName evidence="1">Uncharacterized protein</fullName>
    </submittedName>
</protein>
<keyword evidence="2" id="KW-1185">Reference proteome</keyword>
<organism evidence="1 2">
    <name type="scientific">Sphingomonas kyeonggiensis</name>
    <dbReference type="NCBI Taxonomy" id="1268553"/>
    <lineage>
        <taxon>Bacteria</taxon>
        <taxon>Pseudomonadati</taxon>
        <taxon>Pseudomonadota</taxon>
        <taxon>Alphaproteobacteria</taxon>
        <taxon>Sphingomonadales</taxon>
        <taxon>Sphingomonadaceae</taxon>
        <taxon>Sphingomonas</taxon>
    </lineage>
</organism>
<gene>
    <name evidence="1" type="ORF">GGR46_002427</name>
</gene>
<evidence type="ECO:0000313" key="1">
    <source>
        <dbReference type="EMBL" id="MBB4098863.1"/>
    </source>
</evidence>
<sequence length="110" mass="11338">MVVSDMAYSSGVSSSFTVSLTLKVEDARALWAAAADRALAAPGMTLADVLDTIGPREDPSIAECIAMLTAPVALPGCVLDGYDVAESDVDLAPVQIIQLPTQPVLRAAHA</sequence>